<proteinExistence type="predicted"/>
<keyword evidence="4" id="KW-1185">Reference proteome</keyword>
<reference evidence="3 4" key="1">
    <citation type="journal article" date="2021" name="Sci. Rep.">
        <title>Genome sequencing of the multicellular alga Astrephomene provides insights into convergent evolution of germ-soma differentiation.</title>
        <authorList>
            <person name="Yamashita S."/>
            <person name="Yamamoto K."/>
            <person name="Matsuzaki R."/>
            <person name="Suzuki S."/>
            <person name="Yamaguchi H."/>
            <person name="Hirooka S."/>
            <person name="Minakuchi Y."/>
            <person name="Miyagishima S."/>
            <person name="Kawachi M."/>
            <person name="Toyoda A."/>
            <person name="Nozaki H."/>
        </authorList>
    </citation>
    <scope>NUCLEOTIDE SEQUENCE [LARGE SCALE GENOMIC DNA]</scope>
    <source>
        <strain evidence="3 4">NIES-4017</strain>
    </source>
</reference>
<dbReference type="Pfam" id="PF00583">
    <property type="entry name" value="Acetyltransf_1"/>
    <property type="match status" value="1"/>
</dbReference>
<name>A0AAD3DSQ3_9CHLO</name>
<feature type="coiled-coil region" evidence="1">
    <location>
        <begin position="214"/>
        <end position="241"/>
    </location>
</feature>
<dbReference type="PANTHER" id="PTHR47443:SF3">
    <property type="entry name" value="GCN5-RELATED N-ACETYLTRANSFERASE 4, CHLOROPLASTIC"/>
    <property type="match status" value="1"/>
</dbReference>
<dbReference type="PROSITE" id="PS51186">
    <property type="entry name" value="GNAT"/>
    <property type="match status" value="1"/>
</dbReference>
<dbReference type="GO" id="GO:0008080">
    <property type="term" value="F:N-acetyltransferase activity"/>
    <property type="evidence" value="ECO:0007669"/>
    <property type="project" value="TreeGrafter"/>
</dbReference>
<keyword evidence="1" id="KW-0175">Coiled coil</keyword>
<comment type="caution">
    <text evidence="3">The sequence shown here is derived from an EMBL/GenBank/DDBJ whole genome shotgun (WGS) entry which is preliminary data.</text>
</comment>
<evidence type="ECO:0000313" key="4">
    <source>
        <dbReference type="Proteomes" id="UP001054857"/>
    </source>
</evidence>
<dbReference type="Gene3D" id="3.40.630.30">
    <property type="match status" value="1"/>
</dbReference>
<evidence type="ECO:0000256" key="1">
    <source>
        <dbReference type="SAM" id="Coils"/>
    </source>
</evidence>
<dbReference type="PANTHER" id="PTHR47443">
    <property type="entry name" value="ACYL-COA N-ACYLTRANSFERASES (NAT) SUPERFAMILY PROTEIN"/>
    <property type="match status" value="1"/>
</dbReference>
<sequence length="441" mass="46526">MDGSLGTPCSCASSRRAVPRSSHARCALQSTFLIKPLRVPSPSSTMSPPLIPALHSVVEGRIITTCKPRNATRIHTLRALPLSKSSIQVSSNGSTDSYSNASSISSSILNRLPIRIRPAREADYWPAADLHCRVFHPEETSSVSWKALSMRVDRIAALQINDRVAQQGPGRCVLLLAFDRRRRRSQVRQQRLQQEGDEQSAAVAAVAAAKPSALDEVLSEAEEAEEEEAQFQAAAEAAATHGSPHCCDFPQPMFWLGGGLAAGVRAGVGVSPEAVGLLGVAAVDSFGDLVPPRELDWRTDGQMGWYRRDGYAYVSNLAVAPAARRRGVARALVAAAEAVAAEWGCRAVGLHCNPNKPAPWALYRGLGYRNSGVLEPAIMPYLHGRPPDRCAFLVKRLHPATAAAAAAAEEEEAGEAAGEAAAAAPVAAVAGADTMGAGAAA</sequence>
<protein>
    <recommendedName>
        <fullName evidence="2">N-acetyltransferase domain-containing protein</fullName>
    </recommendedName>
</protein>
<dbReference type="GO" id="GO:0009507">
    <property type="term" value="C:chloroplast"/>
    <property type="evidence" value="ECO:0007669"/>
    <property type="project" value="TreeGrafter"/>
</dbReference>
<accession>A0AAD3DSQ3</accession>
<evidence type="ECO:0000259" key="2">
    <source>
        <dbReference type="PROSITE" id="PS51186"/>
    </source>
</evidence>
<dbReference type="Proteomes" id="UP001054857">
    <property type="component" value="Unassembled WGS sequence"/>
</dbReference>
<dbReference type="InterPro" id="IPR000182">
    <property type="entry name" value="GNAT_dom"/>
</dbReference>
<evidence type="ECO:0000313" key="3">
    <source>
        <dbReference type="EMBL" id="GFR45927.1"/>
    </source>
</evidence>
<dbReference type="EMBL" id="BMAR01000011">
    <property type="protein sequence ID" value="GFR45927.1"/>
    <property type="molecule type" value="Genomic_DNA"/>
</dbReference>
<organism evidence="3 4">
    <name type="scientific">Astrephomene gubernaculifera</name>
    <dbReference type="NCBI Taxonomy" id="47775"/>
    <lineage>
        <taxon>Eukaryota</taxon>
        <taxon>Viridiplantae</taxon>
        <taxon>Chlorophyta</taxon>
        <taxon>core chlorophytes</taxon>
        <taxon>Chlorophyceae</taxon>
        <taxon>CS clade</taxon>
        <taxon>Chlamydomonadales</taxon>
        <taxon>Astrephomenaceae</taxon>
        <taxon>Astrephomene</taxon>
    </lineage>
</organism>
<gene>
    <name evidence="3" type="ORF">Agub_g7387</name>
</gene>
<feature type="domain" description="N-acetyltransferase" evidence="2">
    <location>
        <begin position="294"/>
        <end position="388"/>
    </location>
</feature>
<dbReference type="AlphaFoldDB" id="A0AAD3DSQ3"/>
<dbReference type="InterPro" id="IPR016181">
    <property type="entry name" value="Acyl_CoA_acyltransferase"/>
</dbReference>
<dbReference type="SUPFAM" id="SSF55729">
    <property type="entry name" value="Acyl-CoA N-acyltransferases (Nat)"/>
    <property type="match status" value="1"/>
</dbReference>